<protein>
    <submittedName>
        <fullName evidence="2">Uncharacterized protein</fullName>
    </submittedName>
</protein>
<comment type="caution">
    <text evidence="2">The sequence shown here is derived from an EMBL/GenBank/DDBJ whole genome shotgun (WGS) entry which is preliminary data.</text>
</comment>
<name>A0A9P4KAD9_9PLEO</name>
<evidence type="ECO:0000313" key="2">
    <source>
        <dbReference type="EMBL" id="KAF2264666.1"/>
    </source>
</evidence>
<dbReference type="OrthoDB" id="3800943at2759"/>
<feature type="compositionally biased region" description="Polar residues" evidence="1">
    <location>
        <begin position="478"/>
        <end position="488"/>
    </location>
</feature>
<feature type="region of interest" description="Disordered" evidence="1">
    <location>
        <begin position="324"/>
        <end position="360"/>
    </location>
</feature>
<accession>A0A9P4KAD9</accession>
<evidence type="ECO:0000256" key="1">
    <source>
        <dbReference type="SAM" id="MobiDB-lite"/>
    </source>
</evidence>
<feature type="compositionally biased region" description="Polar residues" evidence="1">
    <location>
        <begin position="120"/>
        <end position="142"/>
    </location>
</feature>
<organism evidence="2 3">
    <name type="scientific">Lojkania enalia</name>
    <dbReference type="NCBI Taxonomy" id="147567"/>
    <lineage>
        <taxon>Eukaryota</taxon>
        <taxon>Fungi</taxon>
        <taxon>Dikarya</taxon>
        <taxon>Ascomycota</taxon>
        <taxon>Pezizomycotina</taxon>
        <taxon>Dothideomycetes</taxon>
        <taxon>Pleosporomycetidae</taxon>
        <taxon>Pleosporales</taxon>
        <taxon>Pleosporales incertae sedis</taxon>
        <taxon>Lojkania</taxon>
    </lineage>
</organism>
<sequence length="752" mass="80814">MTASQARTVALRDCTNNRGLGYGSSAASERVDYAALDLADSPRPLLESKIAPCQDQFTNSTALLDGRLPRTGAENEAPGGSDDGTPYHSSSPKPTDIQCTEDRPHAKPRAVPYKPDLRSANRTNGTTLATISEQGSHSTLHSGRSLPNGHGRHAPVRLVHDLAQTGARMRRSSRLEIGPLHAVPEEEYRNQVLSKNNQMYALIGERRETWDPMSHAAASIKTNSHARQVAEAFQFQSAECALESRGVRGFLQGLLQSVRGVSPHSRPRPSSMESLSLSEALRHRSAAAEGDLPRSHDLDGGCTSHRSIMHAAWAPAGHDGSLSSFPRSCIQSHQRNPRVTVTQAQPATPHSIPITGLPPSPIRPENKLTSAPFLSQTPYVSPQPSKGSGSPATVTTAGALENGLPGTQPLSARTRDDSPIRYTFDGVLLYRSDAPSLYEYDRTRNVSFCSTDSTNYSGTILGIDLDLQQECSKIHQSVPPTRHFSQPSDVEVGPSVSNDMHKPNTTTKLKSTPHLSITSSALPVLLPLAAASGIVRPNHSTPQISFYSPSGNLIQAEDSSLSSVDSCYHNTVPSPPESHARPSLLPATTPSAVPLPKQLQLRHHRYARSDIIPQNVTPSSVQGCDGIVRSRSLQPRSGVKRSLTHAGTRSSSNRFYSPAASRSTSRWRAVASCPKVPKWNSRRMQGSESLGPVTGWTLRVCFCQPFDGVGADTDCLGHDCDVHEQGTHEPLENVRVVSGISVGGKNGVVGSG</sequence>
<feature type="region of interest" description="Disordered" evidence="1">
    <location>
        <begin position="478"/>
        <end position="511"/>
    </location>
</feature>
<gene>
    <name evidence="2" type="ORF">CC78DRAFT_224260</name>
</gene>
<feature type="compositionally biased region" description="Polar residues" evidence="1">
    <location>
        <begin position="378"/>
        <end position="396"/>
    </location>
</feature>
<feature type="compositionally biased region" description="Polar residues" evidence="1">
    <location>
        <begin position="495"/>
        <end position="511"/>
    </location>
</feature>
<feature type="region of interest" description="Disordered" evidence="1">
    <location>
        <begin position="378"/>
        <end position="417"/>
    </location>
</feature>
<dbReference type="Proteomes" id="UP000800093">
    <property type="component" value="Unassembled WGS sequence"/>
</dbReference>
<feature type="region of interest" description="Disordered" evidence="1">
    <location>
        <begin position="635"/>
        <end position="657"/>
    </location>
</feature>
<feature type="region of interest" description="Disordered" evidence="1">
    <location>
        <begin position="61"/>
        <end position="153"/>
    </location>
</feature>
<feature type="region of interest" description="Disordered" evidence="1">
    <location>
        <begin position="260"/>
        <end position="299"/>
    </location>
</feature>
<dbReference type="AlphaFoldDB" id="A0A9P4KAD9"/>
<feature type="region of interest" description="Disordered" evidence="1">
    <location>
        <begin position="1"/>
        <end position="26"/>
    </location>
</feature>
<reference evidence="3" key="1">
    <citation type="journal article" date="2020" name="Stud. Mycol.">
        <title>101 Dothideomycetes genomes: A test case for predicting lifestyles and emergence of pathogens.</title>
        <authorList>
            <person name="Haridas S."/>
            <person name="Albert R."/>
            <person name="Binder M."/>
            <person name="Bloem J."/>
            <person name="LaButti K."/>
            <person name="Salamov A."/>
            <person name="Andreopoulos B."/>
            <person name="Baker S."/>
            <person name="Barry K."/>
            <person name="Bills G."/>
            <person name="Bluhm B."/>
            <person name="Cannon C."/>
            <person name="Castanera R."/>
            <person name="Culley D."/>
            <person name="Daum C."/>
            <person name="Ezra D."/>
            <person name="Gonzalez J."/>
            <person name="Henrissat B."/>
            <person name="Kuo A."/>
            <person name="Liang C."/>
            <person name="Lipzen A."/>
            <person name="Lutzoni F."/>
            <person name="Magnuson J."/>
            <person name="Mondo S."/>
            <person name="Nolan M."/>
            <person name="Ohm R."/>
            <person name="Pangilinan J."/>
            <person name="Park H.-J."/>
            <person name="Ramirez L."/>
            <person name="Alfaro M."/>
            <person name="Sun H."/>
            <person name="Tritt A."/>
            <person name="Yoshinaga Y."/>
            <person name="Zwiers L.-H."/>
            <person name="Turgeon B."/>
            <person name="Goodwin S."/>
            <person name="Spatafora J."/>
            <person name="Crous P."/>
            <person name="Grigoriev I."/>
        </authorList>
    </citation>
    <scope>NUCLEOTIDE SEQUENCE [LARGE SCALE GENOMIC DNA]</scope>
    <source>
        <strain evidence="3">CBS 304.66</strain>
    </source>
</reference>
<feature type="compositionally biased region" description="Polar residues" evidence="1">
    <location>
        <begin position="645"/>
        <end position="657"/>
    </location>
</feature>
<feature type="compositionally biased region" description="Polar residues" evidence="1">
    <location>
        <begin position="324"/>
        <end position="348"/>
    </location>
</feature>
<evidence type="ECO:0000313" key="3">
    <source>
        <dbReference type="Proteomes" id="UP000800093"/>
    </source>
</evidence>
<keyword evidence="3" id="KW-1185">Reference proteome</keyword>
<dbReference type="EMBL" id="ML986614">
    <property type="protein sequence ID" value="KAF2264666.1"/>
    <property type="molecule type" value="Genomic_DNA"/>
</dbReference>
<feature type="compositionally biased region" description="Low complexity" evidence="1">
    <location>
        <begin position="268"/>
        <end position="279"/>
    </location>
</feature>
<proteinExistence type="predicted"/>